<organism evidence="3 4">
    <name type="scientific">Paludisphaera borealis</name>
    <dbReference type="NCBI Taxonomy" id="1387353"/>
    <lineage>
        <taxon>Bacteria</taxon>
        <taxon>Pseudomonadati</taxon>
        <taxon>Planctomycetota</taxon>
        <taxon>Planctomycetia</taxon>
        <taxon>Isosphaerales</taxon>
        <taxon>Isosphaeraceae</taxon>
        <taxon>Paludisphaera</taxon>
    </lineage>
</organism>
<dbReference type="Proteomes" id="UP000186309">
    <property type="component" value="Chromosome"/>
</dbReference>
<gene>
    <name evidence="3" type="ORF">BSF38_05389</name>
</gene>
<keyword evidence="4" id="KW-1185">Reference proteome</keyword>
<feature type="chain" id="PRO_5010544270" evidence="2">
    <location>
        <begin position="25"/>
        <end position="69"/>
    </location>
</feature>
<evidence type="ECO:0000256" key="2">
    <source>
        <dbReference type="SAM" id="SignalP"/>
    </source>
</evidence>
<dbReference type="PROSITE" id="PS51257">
    <property type="entry name" value="PROKAR_LIPOPROTEIN"/>
    <property type="match status" value="1"/>
</dbReference>
<accession>A0A1U7CXY6</accession>
<evidence type="ECO:0000313" key="3">
    <source>
        <dbReference type="EMBL" id="APW63812.1"/>
    </source>
</evidence>
<sequence length="69" mass="6910">MRFPKSLVLLPFSLAIAVGCDSGAAPEAEKPAAPPTPPPVASTSKAKGKVKEAKPPGIHVGKPPGSVDL</sequence>
<evidence type="ECO:0000313" key="4">
    <source>
        <dbReference type="Proteomes" id="UP000186309"/>
    </source>
</evidence>
<name>A0A1U7CXY6_9BACT</name>
<feature type="signal peptide" evidence="2">
    <location>
        <begin position="1"/>
        <end position="24"/>
    </location>
</feature>
<reference evidence="4" key="1">
    <citation type="submission" date="2016-12" db="EMBL/GenBank/DDBJ databases">
        <title>Comparative genomics of four Isosphaeraceae planctomycetes: a common pool of plasmids and glycoside hydrolase genes.</title>
        <authorList>
            <person name="Ivanova A."/>
        </authorList>
    </citation>
    <scope>NUCLEOTIDE SEQUENCE [LARGE SCALE GENOMIC DNA]</scope>
    <source>
        <strain evidence="4">PX4</strain>
    </source>
</reference>
<dbReference type="AlphaFoldDB" id="A0A1U7CXY6"/>
<feature type="region of interest" description="Disordered" evidence="1">
    <location>
        <begin position="24"/>
        <end position="69"/>
    </location>
</feature>
<dbReference type="KEGG" id="pbor:BSF38_05389"/>
<keyword evidence="2" id="KW-0732">Signal</keyword>
<proteinExistence type="predicted"/>
<dbReference type="EMBL" id="CP019082">
    <property type="protein sequence ID" value="APW63812.1"/>
    <property type="molecule type" value="Genomic_DNA"/>
</dbReference>
<dbReference type="RefSeq" id="WP_145952346.1">
    <property type="nucleotide sequence ID" value="NZ_CP019082.1"/>
</dbReference>
<evidence type="ECO:0000256" key="1">
    <source>
        <dbReference type="SAM" id="MobiDB-lite"/>
    </source>
</evidence>
<protein>
    <submittedName>
        <fullName evidence="3">Uncharacterized protein</fullName>
    </submittedName>
</protein>